<evidence type="ECO:0000256" key="2">
    <source>
        <dbReference type="ARBA" id="ARBA00023002"/>
    </source>
</evidence>
<dbReference type="InterPro" id="IPR050740">
    <property type="entry name" value="Aldehyde_DH_Superfamily"/>
</dbReference>
<dbReference type="GO" id="GO:0009450">
    <property type="term" value="P:gamma-aminobutyric acid catabolic process"/>
    <property type="evidence" value="ECO:0007669"/>
    <property type="project" value="TreeGrafter"/>
</dbReference>
<dbReference type="InterPro" id="IPR016161">
    <property type="entry name" value="Ald_DH/histidinol_DH"/>
</dbReference>
<dbReference type="Pfam" id="PF00171">
    <property type="entry name" value="Aldedh"/>
    <property type="match status" value="1"/>
</dbReference>
<dbReference type="FunFam" id="3.40.309.10:FF:000004">
    <property type="entry name" value="Succinate-semialdehyde dehydrogenase I"/>
    <property type="match status" value="1"/>
</dbReference>
<evidence type="ECO:0000313" key="4">
    <source>
        <dbReference type="EMBL" id="PEJ26681.1"/>
    </source>
</evidence>
<feature type="domain" description="Aldehyde dehydrogenase" evidence="3">
    <location>
        <begin position="18"/>
        <end position="480"/>
    </location>
</feature>
<dbReference type="EC" id="1.2.1.16" evidence="4"/>
<dbReference type="InterPro" id="IPR016162">
    <property type="entry name" value="Ald_DH_N"/>
</dbReference>
<dbReference type="PROSITE" id="PS00070">
    <property type="entry name" value="ALDEHYDE_DEHYDR_CYS"/>
    <property type="match status" value="1"/>
</dbReference>
<dbReference type="PANTHER" id="PTHR43353">
    <property type="entry name" value="SUCCINATE-SEMIALDEHYDE DEHYDROGENASE, MITOCHONDRIAL"/>
    <property type="match status" value="1"/>
</dbReference>
<gene>
    <name evidence="4" type="primary">gabD</name>
    <name evidence="4" type="ORF">CN689_24850</name>
</gene>
<organism evidence="4 5">
    <name type="scientific">Peribacillus butanolivorans</name>
    <dbReference type="NCBI Taxonomy" id="421767"/>
    <lineage>
        <taxon>Bacteria</taxon>
        <taxon>Bacillati</taxon>
        <taxon>Bacillota</taxon>
        <taxon>Bacilli</taxon>
        <taxon>Bacillales</taxon>
        <taxon>Bacillaceae</taxon>
        <taxon>Peribacillus</taxon>
    </lineage>
</organism>
<accession>A0AAX0RYC5</accession>
<evidence type="ECO:0000256" key="1">
    <source>
        <dbReference type="ARBA" id="ARBA00009986"/>
    </source>
</evidence>
<name>A0AAX0RYC5_9BACI</name>
<dbReference type="InterPro" id="IPR016163">
    <property type="entry name" value="Ald_DH_C"/>
</dbReference>
<dbReference type="RefSeq" id="WP_098177777.1">
    <property type="nucleotide sequence ID" value="NZ_NUEQ01000106.1"/>
</dbReference>
<comment type="caution">
    <text evidence="4">The sequence shown here is derived from an EMBL/GenBank/DDBJ whole genome shotgun (WGS) entry which is preliminary data.</text>
</comment>
<reference evidence="4 5" key="1">
    <citation type="submission" date="2017-09" db="EMBL/GenBank/DDBJ databases">
        <title>Large-scale bioinformatics analysis of Bacillus genomes uncovers conserved roles of natural products in bacterial physiology.</title>
        <authorList>
            <consortium name="Agbiome Team Llc"/>
            <person name="Bleich R.M."/>
            <person name="Kirk G.J."/>
            <person name="Santa Maria K.C."/>
            <person name="Allen S.E."/>
            <person name="Farag S."/>
            <person name="Shank E.A."/>
            <person name="Bowers A."/>
        </authorList>
    </citation>
    <scope>NUCLEOTIDE SEQUENCE [LARGE SCALE GENOMIC DNA]</scope>
    <source>
        <strain evidence="4 5">AFS003229</strain>
    </source>
</reference>
<dbReference type="InterPro" id="IPR015590">
    <property type="entry name" value="Aldehyde_DH_dom"/>
</dbReference>
<dbReference type="SUPFAM" id="SSF53720">
    <property type="entry name" value="ALDH-like"/>
    <property type="match status" value="1"/>
</dbReference>
<dbReference type="CDD" id="cd07103">
    <property type="entry name" value="ALDH_F5_SSADH_GabD"/>
    <property type="match status" value="1"/>
</dbReference>
<evidence type="ECO:0000259" key="3">
    <source>
        <dbReference type="Pfam" id="PF00171"/>
    </source>
</evidence>
<dbReference type="PANTHER" id="PTHR43353:SF5">
    <property type="entry name" value="SUCCINATE-SEMIALDEHYDE DEHYDROGENASE, MITOCHONDRIAL"/>
    <property type="match status" value="1"/>
</dbReference>
<dbReference type="AlphaFoldDB" id="A0AAX0RYC5"/>
<dbReference type="EMBL" id="NUEQ01000106">
    <property type="protein sequence ID" value="PEJ26681.1"/>
    <property type="molecule type" value="Genomic_DNA"/>
</dbReference>
<comment type="similarity">
    <text evidence="1">Belongs to the aldehyde dehydrogenase family.</text>
</comment>
<dbReference type="InterPro" id="IPR016160">
    <property type="entry name" value="Ald_DH_CS_CYS"/>
</dbReference>
<keyword evidence="2 4" id="KW-0560">Oxidoreductase</keyword>
<dbReference type="GO" id="GO:0004777">
    <property type="term" value="F:succinate-semialdehyde dehydrogenase (NAD+) activity"/>
    <property type="evidence" value="ECO:0007669"/>
    <property type="project" value="TreeGrafter"/>
</dbReference>
<dbReference type="Gene3D" id="3.40.309.10">
    <property type="entry name" value="Aldehyde Dehydrogenase, Chain A, domain 2"/>
    <property type="match status" value="1"/>
</dbReference>
<sequence length="487" mass="53752">MEILKSPKKYQLFINGEWKDSISNQFIEVVNPANGNVVGQVASGNMVETKEAIDAACNSFLSWSKETPKARADILMRLYSLLLENEDHFASVITNEMGKPIVQARSEVQIAAEHFRWNAEEARRIYGKTIQSSEKQKRLSIIRQSVGPVAAITPWNFPLSMVARKLAPALAAGCTVILKPAEQTPISAIEFFKLAEKAGVPKGVINLVIGNPKEIGDVLLEDKRIRKITFTGSTEVGKLLYKKAANQVKRVSMELGGHAPIIVFEDCDLESTVNQVVRSKFNNTGQTCVCPNRIYVQESIKDKFINLFKEKVQSLKMGYGIDENIDVGPVVNKSGLDKVKKHVEDALQKGATLVVGGKVSDKDHHKNGYFYEPTVLDCVNDQMLIANQETFGPVAPIFSFEIEEEVVKKANNTDYGLAAYIFTENLSRSVRVSEALEYGMVGINDTVVSQVEGAFGGIKESGIGREGGPDCLDDFLEMKLITTIIRD</sequence>
<dbReference type="FunFam" id="3.40.605.10:FF:000005">
    <property type="entry name" value="Succinate-semialdehyde dehydrogenase I"/>
    <property type="match status" value="1"/>
</dbReference>
<dbReference type="Proteomes" id="UP000220106">
    <property type="component" value="Unassembled WGS sequence"/>
</dbReference>
<evidence type="ECO:0000313" key="5">
    <source>
        <dbReference type="Proteomes" id="UP000220106"/>
    </source>
</evidence>
<protein>
    <submittedName>
        <fullName evidence="4">Succinate-semialdehyde dehydrogenase (NADP(+))</fullName>
        <ecNumber evidence="4">1.2.1.16</ecNumber>
    </submittedName>
</protein>
<dbReference type="Gene3D" id="3.40.605.10">
    <property type="entry name" value="Aldehyde Dehydrogenase, Chain A, domain 1"/>
    <property type="match status" value="1"/>
</dbReference>
<proteinExistence type="inferred from homology"/>